<dbReference type="GeneID" id="76834877"/>
<keyword evidence="3" id="KW-1185">Reference proteome</keyword>
<dbReference type="KEGG" id="mou:OU421_07205"/>
<dbReference type="AlphaFoldDB" id="A0A9X9S1N9"/>
<accession>A0A9X9S1N9</accession>
<reference evidence="2" key="1">
    <citation type="submission" date="2022-11" db="EMBL/GenBank/DDBJ databases">
        <title>Complete genome sequence of Methanogenium organophilum DSM 3596.</title>
        <authorList>
            <person name="Chen S.-C."/>
            <person name="Lai S.-J."/>
            <person name="You Y.-T."/>
        </authorList>
    </citation>
    <scope>NUCLEOTIDE SEQUENCE</scope>
    <source>
        <strain evidence="2">DSM 3596</strain>
    </source>
</reference>
<gene>
    <name evidence="2" type="ORF">OU421_07205</name>
</gene>
<dbReference type="RefSeq" id="WP_268185397.1">
    <property type="nucleotide sequence ID" value="NZ_CP113361.1"/>
</dbReference>
<feature type="domain" description="Methanogenesis regulatory protein FilR1 middle" evidence="1">
    <location>
        <begin position="3"/>
        <end position="98"/>
    </location>
</feature>
<sequence>MSHLHADTLVAKVKERVPVEIVVNAEIAEELRKEPFLIKIRDIAGCDHFRMYVAPVPLHMGLTVTDSTLSFGLCHPDDLKYDIQNDLIATDIQAIEWG</sequence>
<organism evidence="2 3">
    <name type="scientific">Methanogenium organophilum</name>
    <dbReference type="NCBI Taxonomy" id="2199"/>
    <lineage>
        <taxon>Archaea</taxon>
        <taxon>Methanobacteriati</taxon>
        <taxon>Methanobacteriota</taxon>
        <taxon>Stenosarchaea group</taxon>
        <taxon>Methanomicrobia</taxon>
        <taxon>Methanomicrobiales</taxon>
        <taxon>Methanomicrobiaceae</taxon>
        <taxon>Methanogenium</taxon>
    </lineage>
</organism>
<dbReference type="Proteomes" id="UP001163096">
    <property type="component" value="Chromosome"/>
</dbReference>
<evidence type="ECO:0000259" key="1">
    <source>
        <dbReference type="Pfam" id="PF08350"/>
    </source>
</evidence>
<dbReference type="InterPro" id="IPR013561">
    <property type="entry name" value="FilR1_middle_dom"/>
</dbReference>
<evidence type="ECO:0000313" key="3">
    <source>
        <dbReference type="Proteomes" id="UP001163096"/>
    </source>
</evidence>
<dbReference type="Pfam" id="PF08350">
    <property type="entry name" value="FilR1_middle"/>
    <property type="match status" value="1"/>
</dbReference>
<evidence type="ECO:0000313" key="2">
    <source>
        <dbReference type="EMBL" id="WAI00224.1"/>
    </source>
</evidence>
<dbReference type="EMBL" id="CP113361">
    <property type="protein sequence ID" value="WAI00224.1"/>
    <property type="molecule type" value="Genomic_DNA"/>
</dbReference>
<name>A0A9X9S1N9_METOG</name>
<protein>
    <submittedName>
        <fullName evidence="2">DUF1724 domain-containing protein</fullName>
    </submittedName>
</protein>
<proteinExistence type="predicted"/>